<dbReference type="GO" id="GO:0016491">
    <property type="term" value="F:oxidoreductase activity"/>
    <property type="evidence" value="ECO:0007669"/>
    <property type="project" value="UniProtKB-KW"/>
</dbReference>
<keyword evidence="8" id="KW-1133">Transmembrane helix</keyword>
<dbReference type="PANTHER" id="PTHR43086">
    <property type="entry name" value="VERY-LONG-CHAIN 3-OXOOACYL-COA REDUCTASE"/>
    <property type="match status" value="1"/>
</dbReference>
<dbReference type="STRING" id="27342.A0A0H2REQ9"/>
<dbReference type="InterPro" id="IPR020904">
    <property type="entry name" value="Sc_DH/Rdtase_CS"/>
</dbReference>
<organism evidence="9 10">
    <name type="scientific">Schizopora paradoxa</name>
    <dbReference type="NCBI Taxonomy" id="27342"/>
    <lineage>
        <taxon>Eukaryota</taxon>
        <taxon>Fungi</taxon>
        <taxon>Dikarya</taxon>
        <taxon>Basidiomycota</taxon>
        <taxon>Agaricomycotina</taxon>
        <taxon>Agaricomycetes</taxon>
        <taxon>Hymenochaetales</taxon>
        <taxon>Schizoporaceae</taxon>
        <taxon>Schizopora</taxon>
    </lineage>
</organism>
<dbReference type="Gene3D" id="3.40.50.720">
    <property type="entry name" value="NAD(P)-binding Rossmann-like Domain"/>
    <property type="match status" value="1"/>
</dbReference>
<evidence type="ECO:0000256" key="6">
    <source>
        <dbReference type="ARBA" id="ARBA00023098"/>
    </source>
</evidence>
<evidence type="ECO:0000256" key="7">
    <source>
        <dbReference type="ARBA" id="ARBA00023160"/>
    </source>
</evidence>
<dbReference type="GO" id="GO:0005783">
    <property type="term" value="C:endoplasmic reticulum"/>
    <property type="evidence" value="ECO:0007669"/>
    <property type="project" value="TreeGrafter"/>
</dbReference>
<dbReference type="SUPFAM" id="SSF51735">
    <property type="entry name" value="NAD(P)-binding Rossmann-fold domains"/>
    <property type="match status" value="1"/>
</dbReference>
<dbReference type="PANTHER" id="PTHR43086:SF2">
    <property type="entry name" value="HYDROXYSTEROID DEHYDROGENASE-LIKE PROTEIN 1"/>
    <property type="match status" value="1"/>
</dbReference>
<comment type="pathway">
    <text evidence="1">Lipid metabolism; fatty acid biosynthesis.</text>
</comment>
<dbReference type="FunCoup" id="A0A0H2REQ9">
    <property type="interactions" value="462"/>
</dbReference>
<evidence type="ECO:0000256" key="4">
    <source>
        <dbReference type="ARBA" id="ARBA00022857"/>
    </source>
</evidence>
<evidence type="ECO:0000256" key="3">
    <source>
        <dbReference type="ARBA" id="ARBA00022832"/>
    </source>
</evidence>
<dbReference type="InParanoid" id="A0A0H2REQ9"/>
<keyword evidence="5" id="KW-0560">Oxidoreductase</keyword>
<dbReference type="EMBL" id="KQ086029">
    <property type="protein sequence ID" value="KLO10314.1"/>
    <property type="molecule type" value="Genomic_DNA"/>
</dbReference>
<dbReference type="GO" id="GO:0030497">
    <property type="term" value="P:fatty acid elongation"/>
    <property type="evidence" value="ECO:0007669"/>
    <property type="project" value="TreeGrafter"/>
</dbReference>
<dbReference type="PIRSF" id="PIRSF000126">
    <property type="entry name" value="11-beta-HSD1"/>
    <property type="match status" value="1"/>
</dbReference>
<evidence type="ECO:0000256" key="8">
    <source>
        <dbReference type="SAM" id="Phobius"/>
    </source>
</evidence>
<evidence type="ECO:0000256" key="1">
    <source>
        <dbReference type="ARBA" id="ARBA00005194"/>
    </source>
</evidence>
<dbReference type="OrthoDB" id="5545019at2759"/>
<evidence type="ECO:0000313" key="10">
    <source>
        <dbReference type="Proteomes" id="UP000053477"/>
    </source>
</evidence>
<evidence type="ECO:0000313" key="9">
    <source>
        <dbReference type="EMBL" id="KLO10314.1"/>
    </source>
</evidence>
<accession>A0A0H2REQ9</accession>
<keyword evidence="6" id="KW-0443">Lipid metabolism</keyword>
<evidence type="ECO:0000256" key="2">
    <source>
        <dbReference type="ARBA" id="ARBA00022516"/>
    </source>
</evidence>
<protein>
    <submittedName>
        <fullName evidence="9">3-ketoacyl-CoA reductase</fullName>
    </submittedName>
</protein>
<keyword evidence="2" id="KW-0444">Lipid biosynthesis</keyword>
<dbReference type="CDD" id="cd05356">
    <property type="entry name" value="17beta-HSD1_like_SDR_c"/>
    <property type="match status" value="1"/>
</dbReference>
<evidence type="ECO:0000256" key="5">
    <source>
        <dbReference type="ARBA" id="ARBA00023002"/>
    </source>
</evidence>
<dbReference type="Proteomes" id="UP000053477">
    <property type="component" value="Unassembled WGS sequence"/>
</dbReference>
<keyword evidence="10" id="KW-1185">Reference proteome</keyword>
<keyword evidence="3" id="KW-0276">Fatty acid metabolism</keyword>
<keyword evidence="4" id="KW-0521">NADP</keyword>
<gene>
    <name evidence="9" type="ORF">SCHPADRAFT_892421</name>
</gene>
<reference evidence="9 10" key="1">
    <citation type="submission" date="2015-04" db="EMBL/GenBank/DDBJ databases">
        <title>Complete genome sequence of Schizopora paradoxa KUC8140, a cosmopolitan wood degrader in East Asia.</title>
        <authorList>
            <consortium name="DOE Joint Genome Institute"/>
            <person name="Min B."/>
            <person name="Park H."/>
            <person name="Jang Y."/>
            <person name="Kim J.-J."/>
            <person name="Kim K.H."/>
            <person name="Pangilinan J."/>
            <person name="Lipzen A."/>
            <person name="Riley R."/>
            <person name="Grigoriev I.V."/>
            <person name="Spatafora J.W."/>
            <person name="Choi I.-G."/>
        </authorList>
    </citation>
    <scope>NUCLEOTIDE SEQUENCE [LARGE SCALE GENOMIC DNA]</scope>
    <source>
        <strain evidence="9 10">KUC8140</strain>
    </source>
</reference>
<keyword evidence="8" id="KW-0812">Transmembrane</keyword>
<sequence length="315" mass="34203">MDTLPTYSLKILASVGALSLGTFVLKTLLVLLQTFVLGGKSLAKYASNNKEAWAVVTGATDGIGKEFAFQLAAAKYNIILVSRTQGRLDDTASEIGKRYGRSTRTIAVDFEFASDHDFNRIAQSINDLDIAILVNNVGRSHEMPVAFAETALNEQKAIIAINVNATLRVTSLVLNKMLARKRGLVLTLSSFAGVIPSPLLATYSGSKAFLQTWSDALQSELKGSGVDVECVSTYFVSLNPENKVSNMSRIRRASMLIPMPEDYVSAVLRKIGVPCGALWTGRPSTSTPFWSHSLLDFVIHCIGWKGAFIRYTLSG</sequence>
<dbReference type="InterPro" id="IPR036291">
    <property type="entry name" value="NAD(P)-bd_dom_sf"/>
</dbReference>
<dbReference type="PROSITE" id="PS00061">
    <property type="entry name" value="ADH_SHORT"/>
    <property type="match status" value="1"/>
</dbReference>
<feature type="transmembrane region" description="Helical" evidence="8">
    <location>
        <begin position="184"/>
        <end position="203"/>
    </location>
</feature>
<dbReference type="Pfam" id="PF00106">
    <property type="entry name" value="adh_short"/>
    <property type="match status" value="1"/>
</dbReference>
<proteinExistence type="predicted"/>
<keyword evidence="7" id="KW-0275">Fatty acid biosynthesis</keyword>
<name>A0A0H2REQ9_9AGAM</name>
<feature type="transmembrane region" description="Helical" evidence="8">
    <location>
        <begin position="12"/>
        <end position="37"/>
    </location>
</feature>
<dbReference type="AlphaFoldDB" id="A0A0H2REQ9"/>
<keyword evidence="8" id="KW-0472">Membrane</keyword>
<dbReference type="InterPro" id="IPR002347">
    <property type="entry name" value="SDR_fam"/>
</dbReference>
<dbReference type="PRINTS" id="PR00081">
    <property type="entry name" value="GDHRDH"/>
</dbReference>